<dbReference type="STRING" id="1249627.D779_4068"/>
<evidence type="ECO:0000313" key="1">
    <source>
        <dbReference type="EMBL" id="EXJ12273.1"/>
    </source>
</evidence>
<name>W9UYG8_9GAMM</name>
<sequence>MYLLDTNTLIDFFKGRGRVGERLLATIVEEGTWARSRPGTEETNRDM</sequence>
<dbReference type="EMBL" id="AONC01000087">
    <property type="protein sequence ID" value="EXJ12273.1"/>
    <property type="molecule type" value="Genomic_DNA"/>
</dbReference>
<protein>
    <recommendedName>
        <fullName evidence="3">VapC toxin protein</fullName>
    </recommendedName>
</protein>
<proteinExistence type="predicted"/>
<comment type="caution">
    <text evidence="1">The sequence shown here is derived from an EMBL/GenBank/DDBJ whole genome shotgun (WGS) entry which is preliminary data.</text>
</comment>
<dbReference type="AlphaFoldDB" id="W9UYG8"/>
<organism evidence="1 2">
    <name type="scientific">Imhoffiella purpurea</name>
    <dbReference type="NCBI Taxonomy" id="1249627"/>
    <lineage>
        <taxon>Bacteria</taxon>
        <taxon>Pseudomonadati</taxon>
        <taxon>Pseudomonadota</taxon>
        <taxon>Gammaproteobacteria</taxon>
        <taxon>Chromatiales</taxon>
        <taxon>Chromatiaceae</taxon>
        <taxon>Imhoffiella</taxon>
    </lineage>
</organism>
<dbReference type="Proteomes" id="UP000019460">
    <property type="component" value="Unassembled WGS sequence"/>
</dbReference>
<evidence type="ECO:0008006" key="3">
    <source>
        <dbReference type="Google" id="ProtNLM"/>
    </source>
</evidence>
<reference evidence="1 2" key="1">
    <citation type="submission" date="2012-11" db="EMBL/GenBank/DDBJ databases">
        <title>Genome assembly of Thiorhodococcus sp. AK35.</title>
        <authorList>
            <person name="Nupur N."/>
            <person name="Khatri I."/>
            <person name="Subramanian S."/>
            <person name="Pinnaka A."/>
        </authorList>
    </citation>
    <scope>NUCLEOTIDE SEQUENCE [LARGE SCALE GENOMIC DNA]</scope>
    <source>
        <strain evidence="1 2">AK35</strain>
    </source>
</reference>
<evidence type="ECO:0000313" key="2">
    <source>
        <dbReference type="Proteomes" id="UP000019460"/>
    </source>
</evidence>
<gene>
    <name evidence="1" type="ORF">D779_4068</name>
</gene>
<keyword evidence="2" id="KW-1185">Reference proteome</keyword>
<accession>W9UYG8</accession>